<dbReference type="Proteomes" id="UP001642360">
    <property type="component" value="Unassembled WGS sequence"/>
</dbReference>
<accession>A0ABC8THW8</accession>
<sequence>MGVKYKMSNEHICQDNVCFKTSVVLVKNMTDKVILCVPFIYLLYPFTTYINGLTAKPFGQKVTFKFLTKPQVKKLRQLKECSISMSLNLITQKTNEVKFLTEEINHKRVQEQLANPILIKKIEEFKTKMEAEVCSNLPPTFWHRKKHMVKLPYSKGFSEQNTPTKSRPIQMTHEVMKICKKEISELFKMVSLGKVNLLGHVLLSMSSKMHN</sequence>
<dbReference type="EMBL" id="CAUOFW020005214">
    <property type="protein sequence ID" value="CAK9169050.1"/>
    <property type="molecule type" value="Genomic_DNA"/>
</dbReference>
<name>A0ABC8THW8_9AQUA</name>
<proteinExistence type="predicted"/>
<dbReference type="EMBL" id="CAUOFW020004402">
    <property type="protein sequence ID" value="CAK9165538.1"/>
    <property type="molecule type" value="Genomic_DNA"/>
</dbReference>
<gene>
    <name evidence="1" type="ORF">ILEXP_LOCUS34707</name>
    <name evidence="2" type="ORF">ILEXP_LOCUS38482</name>
</gene>
<keyword evidence="3" id="KW-1185">Reference proteome</keyword>
<evidence type="ECO:0000313" key="2">
    <source>
        <dbReference type="EMBL" id="CAK9169050.1"/>
    </source>
</evidence>
<protein>
    <submittedName>
        <fullName evidence="2">Uncharacterized protein</fullName>
    </submittedName>
</protein>
<comment type="caution">
    <text evidence="2">The sequence shown here is derived from an EMBL/GenBank/DDBJ whole genome shotgun (WGS) entry which is preliminary data.</text>
</comment>
<evidence type="ECO:0000313" key="3">
    <source>
        <dbReference type="Proteomes" id="UP001642360"/>
    </source>
</evidence>
<organism evidence="2 3">
    <name type="scientific">Ilex paraguariensis</name>
    <name type="common">yerba mate</name>
    <dbReference type="NCBI Taxonomy" id="185542"/>
    <lineage>
        <taxon>Eukaryota</taxon>
        <taxon>Viridiplantae</taxon>
        <taxon>Streptophyta</taxon>
        <taxon>Embryophyta</taxon>
        <taxon>Tracheophyta</taxon>
        <taxon>Spermatophyta</taxon>
        <taxon>Magnoliopsida</taxon>
        <taxon>eudicotyledons</taxon>
        <taxon>Gunneridae</taxon>
        <taxon>Pentapetalae</taxon>
        <taxon>asterids</taxon>
        <taxon>campanulids</taxon>
        <taxon>Aquifoliales</taxon>
        <taxon>Aquifoliaceae</taxon>
        <taxon>Ilex</taxon>
    </lineage>
</organism>
<evidence type="ECO:0000313" key="1">
    <source>
        <dbReference type="EMBL" id="CAK9165538.1"/>
    </source>
</evidence>
<reference evidence="2 3" key="1">
    <citation type="submission" date="2024-02" db="EMBL/GenBank/DDBJ databases">
        <authorList>
            <person name="Vignale AGUSTIN F."/>
            <person name="Sosa J E."/>
            <person name="Modenutti C."/>
        </authorList>
    </citation>
    <scope>NUCLEOTIDE SEQUENCE [LARGE SCALE GENOMIC DNA]</scope>
</reference>
<dbReference type="AlphaFoldDB" id="A0ABC8THW8"/>